<accession>X1S915</accession>
<dbReference type="EMBL" id="BARW01009057">
    <property type="protein sequence ID" value="GAI75591.1"/>
    <property type="molecule type" value="Genomic_DNA"/>
</dbReference>
<gene>
    <name evidence="2" type="ORF">S12H4_18355</name>
</gene>
<protein>
    <recommendedName>
        <fullName evidence="3">Phosphatidate cytidylyltransferase</fullName>
    </recommendedName>
</protein>
<keyword evidence="1" id="KW-0812">Transmembrane</keyword>
<feature type="transmembrane region" description="Helical" evidence="1">
    <location>
        <begin position="12"/>
        <end position="29"/>
    </location>
</feature>
<proteinExistence type="predicted"/>
<evidence type="ECO:0008006" key="3">
    <source>
        <dbReference type="Google" id="ProtNLM"/>
    </source>
</evidence>
<sequence length="105" mass="12353">MNEIKDEWRRYKYQIIGIALLLLSLLMGLIKETGIAYGILLGVLILDLYIIKKNHQTITQWFRRQFPGWFDKIIMSMLLSIIIYSAGWLAGFWFLFGTINGHLSW</sequence>
<dbReference type="AlphaFoldDB" id="X1S915"/>
<evidence type="ECO:0000256" key="1">
    <source>
        <dbReference type="SAM" id="Phobius"/>
    </source>
</evidence>
<comment type="caution">
    <text evidence="2">The sequence shown here is derived from an EMBL/GenBank/DDBJ whole genome shotgun (WGS) entry which is preliminary data.</text>
</comment>
<keyword evidence="1" id="KW-1133">Transmembrane helix</keyword>
<reference evidence="2" key="1">
    <citation type="journal article" date="2014" name="Front. Microbiol.">
        <title>High frequency of phylogenetically diverse reductive dehalogenase-homologous genes in deep subseafloor sedimentary metagenomes.</title>
        <authorList>
            <person name="Kawai M."/>
            <person name="Futagami T."/>
            <person name="Toyoda A."/>
            <person name="Takaki Y."/>
            <person name="Nishi S."/>
            <person name="Hori S."/>
            <person name="Arai W."/>
            <person name="Tsubouchi T."/>
            <person name="Morono Y."/>
            <person name="Uchiyama I."/>
            <person name="Ito T."/>
            <person name="Fujiyama A."/>
            <person name="Inagaki F."/>
            <person name="Takami H."/>
        </authorList>
    </citation>
    <scope>NUCLEOTIDE SEQUENCE</scope>
    <source>
        <strain evidence="2">Expedition CK06-06</strain>
    </source>
</reference>
<feature type="transmembrane region" description="Helical" evidence="1">
    <location>
        <begin position="73"/>
        <end position="96"/>
    </location>
</feature>
<feature type="transmembrane region" description="Helical" evidence="1">
    <location>
        <begin position="35"/>
        <end position="52"/>
    </location>
</feature>
<keyword evidence="1" id="KW-0472">Membrane</keyword>
<evidence type="ECO:0000313" key="2">
    <source>
        <dbReference type="EMBL" id="GAI75591.1"/>
    </source>
</evidence>
<feature type="non-terminal residue" evidence="2">
    <location>
        <position position="105"/>
    </location>
</feature>
<name>X1S915_9ZZZZ</name>
<organism evidence="2">
    <name type="scientific">marine sediment metagenome</name>
    <dbReference type="NCBI Taxonomy" id="412755"/>
    <lineage>
        <taxon>unclassified sequences</taxon>
        <taxon>metagenomes</taxon>
        <taxon>ecological metagenomes</taxon>
    </lineage>
</organism>